<evidence type="ECO:0000256" key="10">
    <source>
        <dbReference type="ARBA" id="ARBA00022741"/>
    </source>
</evidence>
<dbReference type="NCBIfam" id="NF002378">
    <property type="entry name" value="PRK01372.1"/>
    <property type="match status" value="1"/>
</dbReference>
<dbReference type="Gene3D" id="3.30.1490.20">
    <property type="entry name" value="ATP-grasp fold, A domain"/>
    <property type="match status" value="1"/>
</dbReference>
<sequence>MTSLINQTLLERFGKVAVLLGGRAAEREVSLTSGNAVLRALCRQGVDAHPLDPDETVLEQLRAGGFDRAFIILHGRGGEDGVIQGALETIAMPYTGSGVLGSALGMDKYRTKLAWAGAGLPTADSVLLREEADLALAAAIGFPLMVKPAHEGSSIGMARVADPAALAAAWRSAREYDPLVIAERWIAGAEYTCAILGREALPIIRLETPHAFYDYDAKYRADSTRYLCPCGLSAADEARFRQLALDAFDAVGASGWGRVDLMVDAAGAPYLLEINTVPGMTDHSLVPMAARAAGLDFETLVLRILETSRERV</sequence>
<dbReference type="SUPFAM" id="SSF52440">
    <property type="entry name" value="PreATP-grasp domain"/>
    <property type="match status" value="1"/>
</dbReference>
<evidence type="ECO:0000313" key="23">
    <source>
        <dbReference type="EMBL" id="AUB80123.1"/>
    </source>
</evidence>
<dbReference type="Pfam" id="PF07478">
    <property type="entry name" value="Dala_Dala_lig_C"/>
    <property type="match status" value="1"/>
</dbReference>
<keyword evidence="15 20" id="KW-0464">Manganese</keyword>
<protein>
    <recommendedName>
        <fullName evidence="6 18">D-alanine--D-alanine ligase</fullName>
        <ecNumber evidence="6 18">6.3.2.4</ecNumber>
    </recommendedName>
    <alternativeName>
        <fullName evidence="18">D-Ala-D-Ala ligase</fullName>
    </alternativeName>
    <alternativeName>
        <fullName evidence="18">D-alanylalanine synthetase</fullName>
    </alternativeName>
</protein>
<dbReference type="RefSeq" id="WP_100917931.1">
    <property type="nucleotide sequence ID" value="NZ_CP020370.1"/>
</dbReference>
<dbReference type="InterPro" id="IPR011127">
    <property type="entry name" value="Dala_Dala_lig_N"/>
</dbReference>
<evidence type="ECO:0000256" key="14">
    <source>
        <dbReference type="ARBA" id="ARBA00022984"/>
    </source>
</evidence>
<evidence type="ECO:0000259" key="22">
    <source>
        <dbReference type="PROSITE" id="PS50975"/>
    </source>
</evidence>
<dbReference type="Pfam" id="PF01820">
    <property type="entry name" value="Dala_Dala_lig_N"/>
    <property type="match status" value="1"/>
</dbReference>
<dbReference type="InterPro" id="IPR016185">
    <property type="entry name" value="PreATP-grasp_dom_sf"/>
</dbReference>
<proteinExistence type="inferred from homology"/>
<dbReference type="InterPro" id="IPR011095">
    <property type="entry name" value="Dala_Dala_lig_C"/>
</dbReference>
<evidence type="ECO:0000256" key="12">
    <source>
        <dbReference type="ARBA" id="ARBA00022842"/>
    </source>
</evidence>
<dbReference type="PROSITE" id="PS00843">
    <property type="entry name" value="DALA_DALA_LIGASE_1"/>
    <property type="match status" value="1"/>
</dbReference>
<dbReference type="PIRSF" id="PIRSF039102">
    <property type="entry name" value="Ddl/VanB"/>
    <property type="match status" value="1"/>
</dbReference>
<evidence type="ECO:0000256" key="3">
    <source>
        <dbReference type="ARBA" id="ARBA00004496"/>
    </source>
</evidence>
<dbReference type="GO" id="GO:0005829">
    <property type="term" value="C:cytosol"/>
    <property type="evidence" value="ECO:0007669"/>
    <property type="project" value="TreeGrafter"/>
</dbReference>
<evidence type="ECO:0000313" key="24">
    <source>
        <dbReference type="Proteomes" id="UP000232638"/>
    </source>
</evidence>
<dbReference type="GO" id="GO:0008716">
    <property type="term" value="F:D-alanine-D-alanine ligase activity"/>
    <property type="evidence" value="ECO:0007669"/>
    <property type="project" value="UniProtKB-UniRule"/>
</dbReference>
<comment type="subcellular location">
    <subcellularLocation>
        <location evidence="3 18">Cytoplasm</location>
    </subcellularLocation>
</comment>
<dbReference type="InterPro" id="IPR005905">
    <property type="entry name" value="D_ala_D_ala"/>
</dbReference>
<evidence type="ECO:0000256" key="7">
    <source>
        <dbReference type="ARBA" id="ARBA00022490"/>
    </source>
</evidence>
<name>A0A2K8U3G6_9GAMM</name>
<dbReference type="GO" id="GO:0009252">
    <property type="term" value="P:peptidoglycan biosynthetic process"/>
    <property type="evidence" value="ECO:0007669"/>
    <property type="project" value="UniProtKB-UniRule"/>
</dbReference>
<dbReference type="GO" id="GO:0071555">
    <property type="term" value="P:cell wall organization"/>
    <property type="evidence" value="ECO:0007669"/>
    <property type="project" value="UniProtKB-KW"/>
</dbReference>
<feature type="binding site" evidence="20">
    <location>
        <position position="275"/>
    </location>
    <ligand>
        <name>Mg(2+)</name>
        <dbReference type="ChEBI" id="CHEBI:18420"/>
        <label>2</label>
    </ligand>
</feature>
<feature type="binding site" evidence="20">
    <location>
        <position position="273"/>
    </location>
    <ligand>
        <name>Mg(2+)</name>
        <dbReference type="ChEBI" id="CHEBI:18420"/>
        <label>2</label>
    </ligand>
</feature>
<evidence type="ECO:0000256" key="11">
    <source>
        <dbReference type="ARBA" id="ARBA00022840"/>
    </source>
</evidence>
<gene>
    <name evidence="18" type="primary">ddl</name>
    <name evidence="23" type="ORF">THSYN_03530</name>
</gene>
<dbReference type="InterPro" id="IPR013815">
    <property type="entry name" value="ATP_grasp_subdomain_1"/>
</dbReference>
<evidence type="ECO:0000256" key="16">
    <source>
        <dbReference type="ARBA" id="ARBA00023316"/>
    </source>
</evidence>
<dbReference type="GO" id="GO:0005524">
    <property type="term" value="F:ATP binding"/>
    <property type="evidence" value="ECO:0007669"/>
    <property type="project" value="UniProtKB-UniRule"/>
</dbReference>
<dbReference type="PANTHER" id="PTHR23132:SF23">
    <property type="entry name" value="D-ALANINE--D-ALANINE LIGASE B"/>
    <property type="match status" value="1"/>
</dbReference>
<feature type="active site" evidence="19">
    <location>
        <position position="26"/>
    </location>
</feature>
<dbReference type="HAMAP" id="MF_00047">
    <property type="entry name" value="Dala_Dala_lig"/>
    <property type="match status" value="1"/>
</dbReference>
<comment type="catalytic activity">
    <reaction evidence="17 18">
        <text>2 D-alanine + ATP = D-alanyl-D-alanine + ADP + phosphate + H(+)</text>
        <dbReference type="Rhea" id="RHEA:11224"/>
        <dbReference type="ChEBI" id="CHEBI:15378"/>
        <dbReference type="ChEBI" id="CHEBI:30616"/>
        <dbReference type="ChEBI" id="CHEBI:43474"/>
        <dbReference type="ChEBI" id="CHEBI:57416"/>
        <dbReference type="ChEBI" id="CHEBI:57822"/>
        <dbReference type="ChEBI" id="CHEBI:456216"/>
        <dbReference type="EC" id="6.3.2.4"/>
    </reaction>
</comment>
<dbReference type="Gene3D" id="3.30.470.20">
    <property type="entry name" value="ATP-grasp fold, B domain"/>
    <property type="match status" value="1"/>
</dbReference>
<feature type="binding site" evidence="20">
    <location>
        <position position="260"/>
    </location>
    <ligand>
        <name>Mg(2+)</name>
        <dbReference type="ChEBI" id="CHEBI:18420"/>
        <label>1</label>
    </ligand>
</feature>
<dbReference type="GO" id="GO:0008360">
    <property type="term" value="P:regulation of cell shape"/>
    <property type="evidence" value="ECO:0007669"/>
    <property type="project" value="UniProtKB-KW"/>
</dbReference>
<dbReference type="Proteomes" id="UP000232638">
    <property type="component" value="Chromosome"/>
</dbReference>
<evidence type="ECO:0000256" key="13">
    <source>
        <dbReference type="ARBA" id="ARBA00022960"/>
    </source>
</evidence>
<evidence type="ECO:0000256" key="4">
    <source>
        <dbReference type="ARBA" id="ARBA00004752"/>
    </source>
</evidence>
<evidence type="ECO:0000256" key="19">
    <source>
        <dbReference type="PIRSR" id="PIRSR039102-1"/>
    </source>
</evidence>
<evidence type="ECO:0000256" key="17">
    <source>
        <dbReference type="ARBA" id="ARBA00047614"/>
    </source>
</evidence>
<keyword evidence="9 20" id="KW-0479">Metal-binding</keyword>
<keyword evidence="16 18" id="KW-0961">Cell wall biogenesis/degradation</keyword>
<keyword evidence="24" id="KW-1185">Reference proteome</keyword>
<comment type="pathway">
    <text evidence="4 18">Cell wall biogenesis; peptidoglycan biosynthesis.</text>
</comment>
<dbReference type="PROSITE" id="PS00844">
    <property type="entry name" value="DALA_DALA_LIGASE_2"/>
    <property type="match status" value="1"/>
</dbReference>
<keyword evidence="14 18" id="KW-0573">Peptidoglycan synthesis</keyword>
<comment type="function">
    <text evidence="2 18">Cell wall formation.</text>
</comment>
<evidence type="ECO:0000256" key="18">
    <source>
        <dbReference type="HAMAP-Rule" id="MF_00047"/>
    </source>
</evidence>
<dbReference type="InterPro" id="IPR000291">
    <property type="entry name" value="D-Ala_lig_Van_CS"/>
</dbReference>
<comment type="cofactor">
    <cofactor evidence="1">
        <name>Mn(2+)</name>
        <dbReference type="ChEBI" id="CHEBI:29035"/>
    </cofactor>
</comment>
<organism evidence="23 24">
    <name type="scientific">Candidatus Thiodictyon syntrophicum</name>
    <dbReference type="NCBI Taxonomy" id="1166950"/>
    <lineage>
        <taxon>Bacteria</taxon>
        <taxon>Pseudomonadati</taxon>
        <taxon>Pseudomonadota</taxon>
        <taxon>Gammaproteobacteria</taxon>
        <taxon>Chromatiales</taxon>
        <taxon>Chromatiaceae</taxon>
        <taxon>Thiodictyon</taxon>
    </lineage>
</organism>
<dbReference type="EC" id="6.3.2.4" evidence="6 18"/>
<comment type="similarity">
    <text evidence="5 18">Belongs to the D-alanine--D-alanine ligase family.</text>
</comment>
<feature type="domain" description="ATP-grasp" evidence="22">
    <location>
        <begin position="112"/>
        <end position="306"/>
    </location>
</feature>
<dbReference type="GO" id="GO:0046872">
    <property type="term" value="F:metal ion binding"/>
    <property type="evidence" value="ECO:0007669"/>
    <property type="project" value="UniProtKB-KW"/>
</dbReference>
<keyword evidence="8 18" id="KW-0436">Ligase</keyword>
<dbReference type="FunFam" id="3.40.50.20:FF:000013">
    <property type="entry name" value="D-alanine--D-alanine ligase"/>
    <property type="match status" value="1"/>
</dbReference>
<dbReference type="PROSITE" id="PS50975">
    <property type="entry name" value="ATP_GRASP"/>
    <property type="match status" value="1"/>
</dbReference>
<feature type="active site" evidence="19">
    <location>
        <position position="153"/>
    </location>
</feature>
<keyword evidence="13 18" id="KW-0133">Cell shape</keyword>
<evidence type="ECO:0000256" key="20">
    <source>
        <dbReference type="PIRSR" id="PIRSR039102-3"/>
    </source>
</evidence>
<keyword evidence="10 21" id="KW-0547">Nucleotide-binding</keyword>
<dbReference type="NCBIfam" id="TIGR01205">
    <property type="entry name" value="D_ala_D_alaTIGR"/>
    <property type="match status" value="1"/>
</dbReference>
<accession>A0A2K8U3G6</accession>
<reference evidence="23 24" key="1">
    <citation type="submission" date="2017-03" db="EMBL/GenBank/DDBJ databases">
        <title>Complete genome sequence of Candidatus 'Thiodictyon syntrophicum' sp. nov. strain Cad16T, a photolithoautotroph purple sulfur bacterium isolated from an alpine meromictic lake.</title>
        <authorList>
            <person name="Luedin S.M."/>
            <person name="Pothier J.F."/>
            <person name="Danza F."/>
            <person name="Storelli N."/>
            <person name="Wittwer M."/>
            <person name="Tonolla M."/>
        </authorList>
    </citation>
    <scope>NUCLEOTIDE SEQUENCE [LARGE SCALE GENOMIC DNA]</scope>
    <source>
        <strain evidence="23 24">Cad16T</strain>
    </source>
</reference>
<evidence type="ECO:0000256" key="9">
    <source>
        <dbReference type="ARBA" id="ARBA00022723"/>
    </source>
</evidence>
<evidence type="ECO:0000256" key="2">
    <source>
        <dbReference type="ARBA" id="ARBA00003921"/>
    </source>
</evidence>
<evidence type="ECO:0000256" key="15">
    <source>
        <dbReference type="ARBA" id="ARBA00023211"/>
    </source>
</evidence>
<evidence type="ECO:0000256" key="6">
    <source>
        <dbReference type="ARBA" id="ARBA00012216"/>
    </source>
</evidence>
<evidence type="ECO:0000256" key="21">
    <source>
        <dbReference type="PROSITE-ProRule" id="PRU00409"/>
    </source>
</evidence>
<dbReference type="PANTHER" id="PTHR23132">
    <property type="entry name" value="D-ALANINE--D-ALANINE LIGASE"/>
    <property type="match status" value="1"/>
</dbReference>
<dbReference type="AlphaFoldDB" id="A0A2K8U3G6"/>
<dbReference type="EMBL" id="CP020370">
    <property type="protein sequence ID" value="AUB80123.1"/>
    <property type="molecule type" value="Genomic_DNA"/>
</dbReference>
<dbReference type="KEGG" id="tsy:THSYN_03530"/>
<comment type="cofactor">
    <cofactor evidence="20">
        <name>Mg(2+)</name>
        <dbReference type="ChEBI" id="CHEBI:18420"/>
    </cofactor>
    <cofactor evidence="20">
        <name>Mn(2+)</name>
        <dbReference type="ChEBI" id="CHEBI:29035"/>
    </cofactor>
    <text evidence="20">Binds 2 magnesium or manganese ions per subunit.</text>
</comment>
<evidence type="ECO:0000256" key="5">
    <source>
        <dbReference type="ARBA" id="ARBA00010871"/>
    </source>
</evidence>
<dbReference type="FunFam" id="3.30.470.20:FF:000008">
    <property type="entry name" value="D-alanine--D-alanine ligase"/>
    <property type="match status" value="1"/>
</dbReference>
<feature type="active site" evidence="19">
    <location>
        <position position="284"/>
    </location>
</feature>
<dbReference type="UniPathway" id="UPA00219"/>
<keyword evidence="7 18" id="KW-0963">Cytoplasm</keyword>
<dbReference type="SUPFAM" id="SSF56059">
    <property type="entry name" value="Glutathione synthetase ATP-binding domain-like"/>
    <property type="match status" value="1"/>
</dbReference>
<evidence type="ECO:0000256" key="8">
    <source>
        <dbReference type="ARBA" id="ARBA00022598"/>
    </source>
</evidence>
<feature type="binding site" evidence="20">
    <location>
        <position position="273"/>
    </location>
    <ligand>
        <name>Mg(2+)</name>
        <dbReference type="ChEBI" id="CHEBI:18420"/>
        <label>1</label>
    </ligand>
</feature>
<dbReference type="InterPro" id="IPR011761">
    <property type="entry name" value="ATP-grasp"/>
</dbReference>
<keyword evidence="11 21" id="KW-0067">ATP-binding</keyword>
<evidence type="ECO:0000256" key="1">
    <source>
        <dbReference type="ARBA" id="ARBA00001936"/>
    </source>
</evidence>
<dbReference type="OrthoDB" id="9813261at2"/>
<keyword evidence="12 20" id="KW-0460">Magnesium</keyword>
<dbReference type="Gene3D" id="3.40.50.20">
    <property type="match status" value="1"/>
</dbReference>